<dbReference type="PIRSF" id="PIRSF001500">
    <property type="entry name" value="Chor_mut_pdt_Ppr"/>
    <property type="match status" value="1"/>
</dbReference>
<evidence type="ECO:0000256" key="1">
    <source>
        <dbReference type="ARBA" id="ARBA00004741"/>
    </source>
</evidence>
<dbReference type="Pfam" id="PF00800">
    <property type="entry name" value="PDT"/>
    <property type="match status" value="1"/>
</dbReference>
<dbReference type="Gene3D" id="3.30.70.260">
    <property type="match status" value="1"/>
</dbReference>
<dbReference type="PROSITE" id="PS00858">
    <property type="entry name" value="PREPHENATE_DEHYDR_2"/>
    <property type="match status" value="1"/>
</dbReference>
<dbReference type="SUPFAM" id="SSF53850">
    <property type="entry name" value="Periplasmic binding protein-like II"/>
    <property type="match status" value="1"/>
</dbReference>
<evidence type="ECO:0000256" key="7">
    <source>
        <dbReference type="ARBA" id="ARBA00023239"/>
    </source>
</evidence>
<keyword evidence="7 9" id="KW-0456">Lyase</keyword>
<accession>A0ABP8YZC5</accession>
<comment type="pathway">
    <text evidence="1 9">Amino-acid biosynthesis; L-phenylalanine biosynthesis; phenylpyruvate from prephenate: step 1/1.</text>
</comment>
<evidence type="ECO:0000256" key="6">
    <source>
        <dbReference type="ARBA" id="ARBA00023222"/>
    </source>
</evidence>
<dbReference type="PANTHER" id="PTHR21022">
    <property type="entry name" value="PREPHENATE DEHYDRATASE P PROTEIN"/>
    <property type="match status" value="1"/>
</dbReference>
<keyword evidence="5 9" id="KW-0057">Aromatic amino acid biosynthesis</keyword>
<reference evidence="13" key="1">
    <citation type="journal article" date="2019" name="Int. J. Syst. Evol. Microbiol.">
        <title>The Global Catalogue of Microorganisms (GCM) 10K type strain sequencing project: providing services to taxonomists for standard genome sequencing and annotation.</title>
        <authorList>
            <consortium name="The Broad Institute Genomics Platform"/>
            <consortium name="The Broad Institute Genome Sequencing Center for Infectious Disease"/>
            <person name="Wu L."/>
            <person name="Ma J."/>
        </authorList>
    </citation>
    <scope>NUCLEOTIDE SEQUENCE [LARGE SCALE GENOMIC DNA]</scope>
    <source>
        <strain evidence="13">JCM 18077</strain>
    </source>
</reference>
<dbReference type="PROSITE" id="PS51671">
    <property type="entry name" value="ACT"/>
    <property type="match status" value="1"/>
</dbReference>
<evidence type="ECO:0000313" key="12">
    <source>
        <dbReference type="EMBL" id="GAA4742999.1"/>
    </source>
</evidence>
<dbReference type="InterPro" id="IPR045865">
    <property type="entry name" value="ACT-like_dom_sf"/>
</dbReference>
<dbReference type="Pfam" id="PF01842">
    <property type="entry name" value="ACT"/>
    <property type="match status" value="1"/>
</dbReference>
<evidence type="ECO:0000259" key="11">
    <source>
        <dbReference type="PROSITE" id="PS51671"/>
    </source>
</evidence>
<dbReference type="InterPro" id="IPR001086">
    <property type="entry name" value="Preph_deHydtase"/>
</dbReference>
<keyword evidence="6 9" id="KW-0584">Phenylalanine biosynthesis</keyword>
<dbReference type="SUPFAM" id="SSF55021">
    <property type="entry name" value="ACT-like"/>
    <property type="match status" value="1"/>
</dbReference>
<dbReference type="InterPro" id="IPR008242">
    <property type="entry name" value="Chor_mutase/pphenate_deHydtase"/>
</dbReference>
<evidence type="ECO:0000259" key="10">
    <source>
        <dbReference type="PROSITE" id="PS51171"/>
    </source>
</evidence>
<dbReference type="NCBIfam" id="NF008865">
    <property type="entry name" value="PRK11898.1"/>
    <property type="match status" value="1"/>
</dbReference>
<evidence type="ECO:0000256" key="9">
    <source>
        <dbReference type="RuleBase" id="RU361254"/>
    </source>
</evidence>
<dbReference type="Proteomes" id="UP001500822">
    <property type="component" value="Unassembled WGS sequence"/>
</dbReference>
<evidence type="ECO:0000256" key="3">
    <source>
        <dbReference type="ARBA" id="ARBA00021872"/>
    </source>
</evidence>
<dbReference type="Gene3D" id="3.40.190.10">
    <property type="entry name" value="Periplasmic binding protein-like II"/>
    <property type="match status" value="2"/>
</dbReference>
<evidence type="ECO:0000313" key="13">
    <source>
        <dbReference type="Proteomes" id="UP001500822"/>
    </source>
</evidence>
<keyword evidence="13" id="KW-1185">Reference proteome</keyword>
<protein>
    <recommendedName>
        <fullName evidence="3 9">Prephenate dehydratase</fullName>
        <shortName evidence="9">PDT</shortName>
        <ecNumber evidence="2 9">4.2.1.51</ecNumber>
    </recommendedName>
</protein>
<name>A0ABP8YZC5_9ACTN</name>
<gene>
    <name evidence="9 12" type="primary">pheA</name>
    <name evidence="12" type="ORF">GCM10023217_09520</name>
</gene>
<evidence type="ECO:0000256" key="8">
    <source>
        <dbReference type="ARBA" id="ARBA00047848"/>
    </source>
</evidence>
<comment type="catalytic activity">
    <reaction evidence="8 9">
        <text>prephenate + H(+) = 3-phenylpyruvate + CO2 + H2O</text>
        <dbReference type="Rhea" id="RHEA:21648"/>
        <dbReference type="ChEBI" id="CHEBI:15377"/>
        <dbReference type="ChEBI" id="CHEBI:15378"/>
        <dbReference type="ChEBI" id="CHEBI:16526"/>
        <dbReference type="ChEBI" id="CHEBI:18005"/>
        <dbReference type="ChEBI" id="CHEBI:29934"/>
        <dbReference type="EC" id="4.2.1.51"/>
    </reaction>
</comment>
<feature type="domain" description="ACT" evidence="11">
    <location>
        <begin position="225"/>
        <end position="304"/>
    </location>
</feature>
<feature type="domain" description="Prephenate dehydratase" evidence="10">
    <location>
        <begin position="24"/>
        <end position="211"/>
    </location>
</feature>
<proteinExistence type="predicted"/>
<evidence type="ECO:0000256" key="2">
    <source>
        <dbReference type="ARBA" id="ARBA00013147"/>
    </source>
</evidence>
<keyword evidence="4 9" id="KW-0028">Amino-acid biosynthesis</keyword>
<dbReference type="PANTHER" id="PTHR21022:SF19">
    <property type="entry name" value="PREPHENATE DEHYDRATASE-RELATED"/>
    <property type="match status" value="1"/>
</dbReference>
<evidence type="ECO:0000256" key="4">
    <source>
        <dbReference type="ARBA" id="ARBA00022605"/>
    </source>
</evidence>
<dbReference type="EMBL" id="BAABIE010000003">
    <property type="protein sequence ID" value="GAA4742999.1"/>
    <property type="molecule type" value="Genomic_DNA"/>
</dbReference>
<sequence>MGWPAAPSTARAKSITDYPGLVSVFAYFGPAGTFTEMALNRLLERGVTGDDEAVRTVAADSPAAAVAMVRSGAADYACVPIESSLEGSVPATMDALVPPPGEHRVQAYAEVTLDVAFTIAAREALAPDEVRTLAAYPVASAQVREQVAERFPNASFVPASSNAGAAQDVAQGLADAAVTTQIAADLHGLVPLARDVADSPDAHTRFLLIGRPGPPTARTGADRTSVILDLTNEPGSLVTAMTEFSSRGVDLTRIESRPRRLGGSAQYRFFLDAAGHLDDAAVGEALRALHRGAERVVFLGSWPVDRSGAAGEPTDHAESLRWFAKLEQGDD</sequence>
<organism evidence="12 13">
    <name type="scientific">Gordonia alkaliphila</name>
    <dbReference type="NCBI Taxonomy" id="1053547"/>
    <lineage>
        <taxon>Bacteria</taxon>
        <taxon>Bacillati</taxon>
        <taxon>Actinomycetota</taxon>
        <taxon>Actinomycetes</taxon>
        <taxon>Mycobacteriales</taxon>
        <taxon>Gordoniaceae</taxon>
        <taxon>Gordonia</taxon>
    </lineage>
</organism>
<dbReference type="CDD" id="cd04905">
    <property type="entry name" value="ACT_CM-PDT"/>
    <property type="match status" value="1"/>
</dbReference>
<comment type="caution">
    <text evidence="12">The sequence shown here is derived from an EMBL/GenBank/DDBJ whole genome shotgun (WGS) entry which is preliminary data.</text>
</comment>
<dbReference type="InterPro" id="IPR002912">
    <property type="entry name" value="ACT_dom"/>
</dbReference>
<dbReference type="InterPro" id="IPR018528">
    <property type="entry name" value="Preph_deHydtase_CS"/>
</dbReference>
<dbReference type="PROSITE" id="PS51171">
    <property type="entry name" value="PREPHENATE_DEHYDR_3"/>
    <property type="match status" value="1"/>
</dbReference>
<dbReference type="EC" id="4.2.1.51" evidence="2 9"/>
<evidence type="ECO:0000256" key="5">
    <source>
        <dbReference type="ARBA" id="ARBA00023141"/>
    </source>
</evidence>
<dbReference type="CDD" id="cd13632">
    <property type="entry name" value="PBP2_Aa-PDT_like"/>
    <property type="match status" value="1"/>
</dbReference>